<dbReference type="OrthoDB" id="5279806at2759"/>
<evidence type="ECO:0000313" key="3">
    <source>
        <dbReference type="Proteomes" id="UP000193144"/>
    </source>
</evidence>
<dbReference type="InterPro" id="IPR001810">
    <property type="entry name" value="F-box_dom"/>
</dbReference>
<keyword evidence="3" id="KW-1185">Reference proteome</keyword>
<dbReference type="AlphaFoldDB" id="A0A1Y1YTJ8"/>
<organism evidence="2 3">
    <name type="scientific">Clohesyomyces aquaticus</name>
    <dbReference type="NCBI Taxonomy" id="1231657"/>
    <lineage>
        <taxon>Eukaryota</taxon>
        <taxon>Fungi</taxon>
        <taxon>Dikarya</taxon>
        <taxon>Ascomycota</taxon>
        <taxon>Pezizomycotina</taxon>
        <taxon>Dothideomycetes</taxon>
        <taxon>Pleosporomycetidae</taxon>
        <taxon>Pleosporales</taxon>
        <taxon>Lindgomycetaceae</taxon>
        <taxon>Clohesyomyces</taxon>
    </lineage>
</organism>
<gene>
    <name evidence="2" type="ORF">BCR34DRAFT_575035</name>
</gene>
<accession>A0A1Y1YTJ8</accession>
<dbReference type="Proteomes" id="UP000193144">
    <property type="component" value="Unassembled WGS sequence"/>
</dbReference>
<comment type="caution">
    <text evidence="2">The sequence shown here is derived from an EMBL/GenBank/DDBJ whole genome shotgun (WGS) entry which is preliminary data.</text>
</comment>
<feature type="domain" description="F-box" evidence="1">
    <location>
        <begin position="1"/>
        <end position="37"/>
    </location>
</feature>
<dbReference type="PROSITE" id="PS50181">
    <property type="entry name" value="FBOX"/>
    <property type="match status" value="1"/>
</dbReference>
<evidence type="ECO:0000313" key="2">
    <source>
        <dbReference type="EMBL" id="ORY01296.1"/>
    </source>
</evidence>
<dbReference type="SUPFAM" id="SSF81383">
    <property type="entry name" value="F-box domain"/>
    <property type="match status" value="1"/>
</dbReference>
<evidence type="ECO:0000259" key="1">
    <source>
        <dbReference type="PROSITE" id="PS50181"/>
    </source>
</evidence>
<name>A0A1Y1YTJ8_9PLEO</name>
<dbReference type="InterPro" id="IPR036047">
    <property type="entry name" value="F-box-like_dom_sf"/>
</dbReference>
<protein>
    <recommendedName>
        <fullName evidence="1">F-box domain-containing protein</fullName>
    </recommendedName>
</protein>
<reference evidence="2 3" key="1">
    <citation type="submission" date="2016-07" db="EMBL/GenBank/DDBJ databases">
        <title>Pervasive Adenine N6-methylation of Active Genes in Fungi.</title>
        <authorList>
            <consortium name="DOE Joint Genome Institute"/>
            <person name="Mondo S.J."/>
            <person name="Dannebaum R.O."/>
            <person name="Kuo R.C."/>
            <person name="Labutti K."/>
            <person name="Haridas S."/>
            <person name="Kuo A."/>
            <person name="Salamov A."/>
            <person name="Ahrendt S.R."/>
            <person name="Lipzen A."/>
            <person name="Sullivan W."/>
            <person name="Andreopoulos W.B."/>
            <person name="Clum A."/>
            <person name="Lindquist E."/>
            <person name="Daum C."/>
            <person name="Ramamoorthy G.K."/>
            <person name="Gryganskyi A."/>
            <person name="Culley D."/>
            <person name="Magnuson J.K."/>
            <person name="James T.Y."/>
            <person name="O'Malley M.A."/>
            <person name="Stajich J.E."/>
            <person name="Spatafora J.W."/>
            <person name="Visel A."/>
            <person name="Grigoriev I.V."/>
        </authorList>
    </citation>
    <scope>NUCLEOTIDE SEQUENCE [LARGE SCALE GENOMIC DNA]</scope>
    <source>
        <strain evidence="2 3">CBS 115471</strain>
    </source>
</reference>
<dbReference type="Pfam" id="PF00646">
    <property type="entry name" value="F-box"/>
    <property type="match status" value="1"/>
</dbReference>
<dbReference type="EMBL" id="MCFA01000172">
    <property type="protein sequence ID" value="ORY01296.1"/>
    <property type="molecule type" value="Genomic_DNA"/>
</dbReference>
<sequence>MLNRSLPNELQVLIFQKVTLRDLLALRFVSRQTSELILSHCLSIAPSVASNTFPQAKRLLLATPYKPLDLSWLEGLVPRYIAAVLLDRYILSCNSLGWTYCIPAESDIGDELRGDLTRGVRIWKDLSKISKEVYILSIDKLPSRTPKERLRGVLAGRCEDKAKQTTRRKENLAMQRRRAYLRRVSVTDIHNFNMVMFLVCVAFKTKHDQPPLRPYVDRWCTYNGVDDFDWCAKDRRPNSPDNILLEDGNSWVNWAILHDGPVMFYQQWSPENVSSQPVVKETLMKRWQEQTAEEIEIKRKAFVELRDEFNFDFHHPRYSRFEESLQAYAAWDLGLRRFHSKEPVPNMGMDDVLYFINFKNNGQPRRRQQVESVLEYPYDPEYVQ</sequence>
<dbReference type="SMART" id="SM00256">
    <property type="entry name" value="FBOX"/>
    <property type="match status" value="1"/>
</dbReference>
<proteinExistence type="predicted"/>